<dbReference type="SUPFAM" id="SSF50985">
    <property type="entry name" value="RCC1/BLIP-II"/>
    <property type="match status" value="1"/>
</dbReference>
<dbReference type="InterPro" id="IPR000210">
    <property type="entry name" value="BTB/POZ_dom"/>
</dbReference>
<dbReference type="InterPro" id="IPR051553">
    <property type="entry name" value="Ran_GTPase-activating"/>
</dbReference>
<dbReference type="InterPro" id="IPR011333">
    <property type="entry name" value="SKP1/BTB/POZ_sf"/>
</dbReference>
<dbReference type="Gene3D" id="2.130.10.30">
    <property type="entry name" value="Regulator of chromosome condensation 1/beta-lactamase-inhibitor protein II"/>
    <property type="match status" value="1"/>
</dbReference>
<name>A0ABQ8XSV9_9EUKA</name>
<sequence>MGDVLVYGENLSGSLGLPITETQNEIVSSKEFDQEYLQMSTNLDQDTVGITREGKIFHRKHAEKEICFYDLQNKFVDIKCGRHHFLALTISGKVYSWVSNKKYGSSYGQTAHSEAKFEPTLIQFFEDKPPAKMIGCGYEQSLVLLSDGSLYIFGFGGFQINVGLLGFGDMENKLVPTKLAECVKKIYTGFGMHFFYLNESNQLFGWGNDRHHQLSLKTQNSTGQLTPKQVKTSEFKISEIKKITISYCATYALTLNGQLFSVGTKLENGMEEDASYFKRIPFFKKKKSKVLDLASGSYWTIVMVMDHNVDKETFYLSGTIEFETQSGEKNQTWLNTGITLKNTDRLVNLCSGYFLSIFLIVQPNVLAYDFLVLFERGENTDYLLLNEIKIHREWFEWRIKCSLETIEDKLSQFQTSAVIDWCKWVYCGKSPWKEQEKENIDLICKAINFVDWKKSSLQLDLLNWYENDKSKDFQIITKNKNKETILPVHKLILQARSQLFRAMFISIEESPDSITDLTAKPANIISKVIKFLYTGNLNSKLKKKNLLQVYELFDYYQINSKNK</sequence>
<dbReference type="CDD" id="cd18186">
    <property type="entry name" value="BTB_POZ_ZBTB_KLHL-like"/>
    <property type="match status" value="1"/>
</dbReference>
<feature type="domain" description="BTB" evidence="2">
    <location>
        <begin position="471"/>
        <end position="541"/>
    </location>
</feature>
<dbReference type="PANTHER" id="PTHR45982">
    <property type="entry name" value="REGULATOR OF CHROMOSOME CONDENSATION"/>
    <property type="match status" value="1"/>
</dbReference>
<dbReference type="SUPFAM" id="SSF54695">
    <property type="entry name" value="POZ domain"/>
    <property type="match status" value="1"/>
</dbReference>
<dbReference type="Proteomes" id="UP001150062">
    <property type="component" value="Unassembled WGS sequence"/>
</dbReference>
<dbReference type="PROSITE" id="PS50097">
    <property type="entry name" value="BTB"/>
    <property type="match status" value="1"/>
</dbReference>
<accession>A0ABQ8XSV9</accession>
<dbReference type="EMBL" id="JAOAOG010000256">
    <property type="protein sequence ID" value="KAJ6235707.1"/>
    <property type="molecule type" value="Genomic_DNA"/>
</dbReference>
<dbReference type="Pfam" id="PF13540">
    <property type="entry name" value="RCC1_2"/>
    <property type="match status" value="1"/>
</dbReference>
<protein>
    <recommendedName>
        <fullName evidence="2">BTB domain-containing protein</fullName>
    </recommendedName>
</protein>
<evidence type="ECO:0000313" key="4">
    <source>
        <dbReference type="Proteomes" id="UP001150062"/>
    </source>
</evidence>
<keyword evidence="4" id="KW-1185">Reference proteome</keyword>
<comment type="caution">
    <text evidence="3">The sequence shown here is derived from an EMBL/GenBank/DDBJ whole genome shotgun (WGS) entry which is preliminary data.</text>
</comment>
<gene>
    <name evidence="3" type="ORF">M0813_28540</name>
</gene>
<dbReference type="PANTHER" id="PTHR45982:SF1">
    <property type="entry name" value="REGULATOR OF CHROMOSOME CONDENSATION"/>
    <property type="match status" value="1"/>
</dbReference>
<dbReference type="Gene3D" id="3.30.710.10">
    <property type="entry name" value="Potassium Channel Kv1.1, Chain A"/>
    <property type="match status" value="1"/>
</dbReference>
<dbReference type="InterPro" id="IPR000408">
    <property type="entry name" value="Reg_chr_condens"/>
</dbReference>
<evidence type="ECO:0000259" key="2">
    <source>
        <dbReference type="PROSITE" id="PS50097"/>
    </source>
</evidence>
<feature type="repeat" description="RCC1" evidence="1">
    <location>
        <begin position="92"/>
        <end position="147"/>
    </location>
</feature>
<evidence type="ECO:0000256" key="1">
    <source>
        <dbReference type="PROSITE-ProRule" id="PRU00235"/>
    </source>
</evidence>
<organism evidence="3 4">
    <name type="scientific">Anaeramoeba flamelloides</name>
    <dbReference type="NCBI Taxonomy" id="1746091"/>
    <lineage>
        <taxon>Eukaryota</taxon>
        <taxon>Metamonada</taxon>
        <taxon>Anaeramoebidae</taxon>
        <taxon>Anaeramoeba</taxon>
    </lineage>
</organism>
<evidence type="ECO:0000313" key="3">
    <source>
        <dbReference type="EMBL" id="KAJ6235707.1"/>
    </source>
</evidence>
<dbReference type="PROSITE" id="PS50012">
    <property type="entry name" value="RCC1_3"/>
    <property type="match status" value="1"/>
</dbReference>
<dbReference type="InterPro" id="IPR009091">
    <property type="entry name" value="RCC1/BLIP-II"/>
</dbReference>
<reference evidence="3" key="1">
    <citation type="submission" date="2022-08" db="EMBL/GenBank/DDBJ databases">
        <title>Novel sulfate-reducing endosymbionts in the free-living metamonad Anaeramoeba.</title>
        <authorList>
            <person name="Jerlstrom-Hultqvist J."/>
            <person name="Cepicka I."/>
            <person name="Gallot-Lavallee L."/>
            <person name="Salas-Leiva D."/>
            <person name="Curtis B.A."/>
            <person name="Zahonova K."/>
            <person name="Pipaliya S."/>
            <person name="Dacks J."/>
            <person name="Roger A.J."/>
        </authorList>
    </citation>
    <scope>NUCLEOTIDE SEQUENCE</scope>
    <source>
        <strain evidence="3">Schooner1</strain>
    </source>
</reference>
<proteinExistence type="predicted"/>
<dbReference type="Pfam" id="PF00651">
    <property type="entry name" value="BTB"/>
    <property type="match status" value="1"/>
</dbReference>